<keyword evidence="1" id="KW-1133">Transmembrane helix</keyword>
<feature type="transmembrane region" description="Helical" evidence="1">
    <location>
        <begin position="95"/>
        <end position="116"/>
    </location>
</feature>
<dbReference type="Pfam" id="PF01757">
    <property type="entry name" value="Acyl_transf_3"/>
    <property type="match status" value="1"/>
</dbReference>
<dbReference type="EMBL" id="FXTC01000008">
    <property type="protein sequence ID" value="SMO82890.1"/>
    <property type="molecule type" value="Genomic_DNA"/>
</dbReference>
<dbReference type="RefSeq" id="WP_142718945.1">
    <property type="nucleotide sequence ID" value="NZ_FXTC01000008.1"/>
</dbReference>
<feature type="transmembrane region" description="Helical" evidence="1">
    <location>
        <begin position="254"/>
        <end position="272"/>
    </location>
</feature>
<dbReference type="PANTHER" id="PTHR23028">
    <property type="entry name" value="ACETYLTRANSFERASE"/>
    <property type="match status" value="1"/>
</dbReference>
<dbReference type="InterPro" id="IPR050879">
    <property type="entry name" value="Acyltransferase_3"/>
</dbReference>
<sequence>MKIRFEFLDGIRGISALWVVLYHSLLFNGYSTAHDIKWSDDFILHFIQKSTSIGHLAVSIFIVLSGFCLAIPVVNNNMEIKGGFKRYISRRAKRLIPPYYIALLLSGLMILFFPLLQTTQNTAWDSKIPVTFGSVISHIGLVHNLDSSWIYKINGAHWSIATEWQIYWLFPLMLIFWKRINMYVSFVIFAVLALLLKKLIPMAKPEFIILFFMGVICCYLSFKKTTINKFLIPLATTLFIGSLVVFALLDINGFLMILITGITFSFLLYALVTYKKLTGKSINILENKPLEFLGKISYSLYLIHGPFLALINLYLLKNFDLTNDNRQWIIFIFIFVFIIPVTTIFYHLVEKRFLNK</sequence>
<dbReference type="GO" id="GO:0016787">
    <property type="term" value="F:hydrolase activity"/>
    <property type="evidence" value="ECO:0007669"/>
    <property type="project" value="UniProtKB-KW"/>
</dbReference>
<keyword evidence="1" id="KW-0472">Membrane</keyword>
<reference evidence="3 4" key="1">
    <citation type="submission" date="2017-05" db="EMBL/GenBank/DDBJ databases">
        <authorList>
            <person name="Varghese N."/>
            <person name="Submissions S."/>
        </authorList>
    </citation>
    <scope>NUCLEOTIDE SEQUENCE [LARGE SCALE GENOMIC DNA]</scope>
    <source>
        <strain evidence="3 4">DSM 29371</strain>
    </source>
</reference>
<dbReference type="GO" id="GO:0016747">
    <property type="term" value="F:acyltransferase activity, transferring groups other than amino-acyl groups"/>
    <property type="evidence" value="ECO:0007669"/>
    <property type="project" value="InterPro"/>
</dbReference>
<feature type="transmembrane region" description="Helical" evidence="1">
    <location>
        <begin position="12"/>
        <end position="33"/>
    </location>
</feature>
<organism evidence="3 4">
    <name type="scientific">Chryseobacterium rhizoplanae</name>
    <dbReference type="NCBI Taxonomy" id="1609531"/>
    <lineage>
        <taxon>Bacteria</taxon>
        <taxon>Pseudomonadati</taxon>
        <taxon>Bacteroidota</taxon>
        <taxon>Flavobacteriia</taxon>
        <taxon>Flavobacteriales</taxon>
        <taxon>Weeksellaceae</taxon>
        <taxon>Chryseobacterium group</taxon>
        <taxon>Chryseobacterium</taxon>
    </lineage>
</organism>
<proteinExistence type="predicted"/>
<feature type="transmembrane region" description="Helical" evidence="1">
    <location>
        <begin position="166"/>
        <end position="195"/>
    </location>
</feature>
<gene>
    <name evidence="3" type="ORF">SAMN06265171_10813</name>
</gene>
<evidence type="ECO:0000313" key="4">
    <source>
        <dbReference type="Proteomes" id="UP000316916"/>
    </source>
</evidence>
<dbReference type="Proteomes" id="UP000316916">
    <property type="component" value="Unassembled WGS sequence"/>
</dbReference>
<dbReference type="InterPro" id="IPR002656">
    <property type="entry name" value="Acyl_transf_3_dom"/>
</dbReference>
<feature type="transmembrane region" description="Helical" evidence="1">
    <location>
        <begin position="53"/>
        <end position="74"/>
    </location>
</feature>
<feature type="transmembrane region" description="Helical" evidence="1">
    <location>
        <begin position="292"/>
        <end position="316"/>
    </location>
</feature>
<dbReference type="AlphaFoldDB" id="A0A521EIB1"/>
<keyword evidence="3" id="KW-0012">Acyltransferase</keyword>
<keyword evidence="4" id="KW-1185">Reference proteome</keyword>
<evidence type="ECO:0000259" key="2">
    <source>
        <dbReference type="Pfam" id="PF01757"/>
    </source>
</evidence>
<evidence type="ECO:0000256" key="1">
    <source>
        <dbReference type="SAM" id="Phobius"/>
    </source>
</evidence>
<feature type="transmembrane region" description="Helical" evidence="1">
    <location>
        <begin position="230"/>
        <end position="248"/>
    </location>
</feature>
<keyword evidence="1" id="KW-0812">Transmembrane</keyword>
<evidence type="ECO:0000313" key="3">
    <source>
        <dbReference type="EMBL" id="SMO82890.1"/>
    </source>
</evidence>
<keyword evidence="3" id="KW-0378">Hydrolase</keyword>
<protein>
    <submittedName>
        <fullName evidence="3">Peptidoglycan/LPS O-acetylase OafA/YrhL, contains acyltransferase and SGNH-hydrolase domains</fullName>
    </submittedName>
</protein>
<feature type="transmembrane region" description="Helical" evidence="1">
    <location>
        <begin position="328"/>
        <end position="349"/>
    </location>
</feature>
<feature type="transmembrane region" description="Helical" evidence="1">
    <location>
        <begin position="207"/>
        <end position="223"/>
    </location>
</feature>
<name>A0A521EIB1_9FLAO</name>
<feature type="domain" description="Acyltransferase 3" evidence="2">
    <location>
        <begin position="6"/>
        <end position="346"/>
    </location>
</feature>
<accession>A0A521EIB1</accession>
<keyword evidence="3" id="KW-0808">Transferase</keyword>